<comment type="caution">
    <text evidence="2">The sequence shown here is derived from an EMBL/GenBank/DDBJ whole genome shotgun (WGS) entry which is preliminary data.</text>
</comment>
<sequence length="99" mass="11213">MEDNISLVKKQLSTVIDPDMEIDIVNLGLIYDVELNGTTCDVTMTMPTRSCRYGESIVQTVIKSVEALDFVDKCNLKMVWEPVWTKDRMTKIARLSLGV</sequence>
<dbReference type="RefSeq" id="WP_125703753.1">
    <property type="nucleotide sequence ID" value="NZ_JBHTOO010000029.1"/>
</dbReference>
<keyword evidence="3" id="KW-1185">Reference proteome</keyword>
<organism evidence="2 3">
    <name type="scientific">Companilactobacillus mishanensis</name>
    <dbReference type="NCBI Taxonomy" id="2486008"/>
    <lineage>
        <taxon>Bacteria</taxon>
        <taxon>Bacillati</taxon>
        <taxon>Bacillota</taxon>
        <taxon>Bacilli</taxon>
        <taxon>Lactobacillales</taxon>
        <taxon>Lactobacillaceae</taxon>
        <taxon>Companilactobacillus</taxon>
    </lineage>
</organism>
<dbReference type="SUPFAM" id="SSF117916">
    <property type="entry name" value="Fe-S cluster assembly (FSCA) domain-like"/>
    <property type="match status" value="1"/>
</dbReference>
<dbReference type="PANTHER" id="PTHR42831">
    <property type="entry name" value="FE-S PROTEIN MATURATION AUXILIARY FACTOR YITW"/>
    <property type="match status" value="1"/>
</dbReference>
<proteinExistence type="predicted"/>
<gene>
    <name evidence="2" type="ORF">FHL03_08930</name>
</gene>
<dbReference type="Proteomes" id="UP000436655">
    <property type="component" value="Unassembled WGS sequence"/>
</dbReference>
<reference evidence="2 3" key="1">
    <citation type="journal article" date="2019" name="Syst. Appl. Microbiol.">
        <title>Polyphasic characterization of two novel Lactobacillus spp. isolated from blown salami packages: Description of Lactobacillus halodurans sp. nov. and Lactobacillus salsicarnum sp. nov.</title>
        <authorList>
            <person name="Schuster J.A."/>
            <person name="Klingl A."/>
            <person name="Vogel R.F."/>
            <person name="Ehrmann M.A."/>
        </authorList>
    </citation>
    <scope>NUCLEOTIDE SEQUENCE [LARGE SCALE GENOMIC DNA]</scope>
    <source>
        <strain evidence="2 3">TMW 1.2098</strain>
    </source>
</reference>
<evidence type="ECO:0000313" key="2">
    <source>
        <dbReference type="EMBL" id="MQS45607.1"/>
    </source>
</evidence>
<dbReference type="InterPro" id="IPR002744">
    <property type="entry name" value="MIP18-like"/>
</dbReference>
<protein>
    <submittedName>
        <fullName evidence="2">Metal-sulfur cluster assembly factor</fullName>
    </submittedName>
</protein>
<dbReference type="InterPro" id="IPR034904">
    <property type="entry name" value="FSCA_dom_sf"/>
</dbReference>
<feature type="domain" description="MIP18 family-like" evidence="1">
    <location>
        <begin position="8"/>
        <end position="70"/>
    </location>
</feature>
<evidence type="ECO:0000259" key="1">
    <source>
        <dbReference type="Pfam" id="PF01883"/>
    </source>
</evidence>
<dbReference type="Gene3D" id="3.30.300.130">
    <property type="entry name" value="Fe-S cluster assembly (FSCA)"/>
    <property type="match status" value="1"/>
</dbReference>
<dbReference type="EMBL" id="VDFN01000008">
    <property type="protein sequence ID" value="MQS45607.1"/>
    <property type="molecule type" value="Genomic_DNA"/>
</dbReference>
<dbReference type="PANTHER" id="PTHR42831:SF1">
    <property type="entry name" value="FE-S PROTEIN MATURATION AUXILIARY FACTOR YITW"/>
    <property type="match status" value="1"/>
</dbReference>
<dbReference type="InterPro" id="IPR052339">
    <property type="entry name" value="Fe-S_Maturation_MIP18"/>
</dbReference>
<name>A0ABW9P9S3_9LACO</name>
<evidence type="ECO:0000313" key="3">
    <source>
        <dbReference type="Proteomes" id="UP000436655"/>
    </source>
</evidence>
<accession>A0ABW9P9S3</accession>
<dbReference type="Pfam" id="PF01883">
    <property type="entry name" value="FeS_assembly_P"/>
    <property type="match status" value="1"/>
</dbReference>